<dbReference type="STRING" id="1314778.A0A5C3PCD0"/>
<evidence type="ECO:0000256" key="3">
    <source>
        <dbReference type="ARBA" id="ARBA00022723"/>
    </source>
</evidence>
<comment type="similarity">
    <text evidence="2">Belongs to the DNA repair enzymes AP/ExoA family.</text>
</comment>
<evidence type="ECO:0000256" key="2">
    <source>
        <dbReference type="ARBA" id="ARBA00007092"/>
    </source>
</evidence>
<keyword evidence="3" id="KW-0479">Metal-binding</keyword>
<dbReference type="EMBL" id="ML211388">
    <property type="protein sequence ID" value="TFK83513.1"/>
    <property type="molecule type" value="Genomic_DNA"/>
</dbReference>
<dbReference type="GO" id="GO:0005634">
    <property type="term" value="C:nucleus"/>
    <property type="evidence" value="ECO:0007669"/>
    <property type="project" value="TreeGrafter"/>
</dbReference>
<accession>A0A5C3PCD0</accession>
<dbReference type="Proteomes" id="UP000308197">
    <property type="component" value="Unassembled WGS sequence"/>
</dbReference>
<keyword evidence="8" id="KW-1185">Reference proteome</keyword>
<dbReference type="AlphaFoldDB" id="A0A5C3PCD0"/>
<dbReference type="Pfam" id="PF03372">
    <property type="entry name" value="Exo_endo_phos"/>
    <property type="match status" value="1"/>
</dbReference>
<dbReference type="InterPro" id="IPR004808">
    <property type="entry name" value="AP_endonuc_1"/>
</dbReference>
<evidence type="ECO:0000313" key="8">
    <source>
        <dbReference type="Proteomes" id="UP000308197"/>
    </source>
</evidence>
<evidence type="ECO:0000256" key="4">
    <source>
        <dbReference type="ARBA" id="ARBA00022801"/>
    </source>
</evidence>
<dbReference type="PANTHER" id="PTHR22748:SF6">
    <property type="entry name" value="DNA-(APURINIC OR APYRIMIDINIC SITE) ENDONUCLEASE"/>
    <property type="match status" value="1"/>
</dbReference>
<evidence type="ECO:0000313" key="7">
    <source>
        <dbReference type="EMBL" id="TFK83513.1"/>
    </source>
</evidence>
<dbReference type="InterPro" id="IPR036691">
    <property type="entry name" value="Endo/exonu/phosph_ase_sf"/>
</dbReference>
<dbReference type="SUPFAM" id="SSF56219">
    <property type="entry name" value="DNase I-like"/>
    <property type="match status" value="1"/>
</dbReference>
<dbReference type="GO" id="GO:0046872">
    <property type="term" value="F:metal ion binding"/>
    <property type="evidence" value="ECO:0007669"/>
    <property type="project" value="UniProtKB-KW"/>
</dbReference>
<dbReference type="InParanoid" id="A0A5C3PCD0"/>
<keyword evidence="5" id="KW-0460">Magnesium</keyword>
<keyword evidence="4" id="KW-0378">Hydrolase</keyword>
<name>A0A5C3PCD0_9APHY</name>
<dbReference type="InterPro" id="IPR005135">
    <property type="entry name" value="Endo/exonuclease/phosphatase"/>
</dbReference>
<comment type="cofactor">
    <cofactor evidence="1">
        <name>Mg(2+)</name>
        <dbReference type="ChEBI" id="CHEBI:18420"/>
    </cofactor>
</comment>
<sequence>MRGYGEVRGGNVSEKWWRMNQMIRDEKIAVLAVQEAHLTQDRADTLNELFGATMKVWACADEEHPTGARGIAFVANRRLVAVDDACIKVLRPGRAATLTIPWSRGRKLKIMNVYAPNDARDNALFWSHLLEDRAQGTFPKPDIMLGDFNLVENGIDRLPPRKDNQEAVDNLRDLCSLLEVVDGLRERDPASRMYTYLQLSTGSQSRIDRIYHANEWDIAGPGIRTDHRLVTVAIANVEAPFVGKGRWSLPTTLLTDAIYLAELQKLGMALQKEIETIRTRSDERNPQTCYAKFKRDARDAARKRAKQCIPQLDRKIAALKKDVSTTLNKPVVGEEDRVNAAIIQEKLVELELRRFGRKRAAVAVNDWAHGEVICRYWTRLNAAQRPSTTGKKN</sequence>
<dbReference type="GO" id="GO:0006284">
    <property type="term" value="P:base-excision repair"/>
    <property type="evidence" value="ECO:0007669"/>
    <property type="project" value="TreeGrafter"/>
</dbReference>
<dbReference type="PANTHER" id="PTHR22748">
    <property type="entry name" value="AP ENDONUCLEASE"/>
    <property type="match status" value="1"/>
</dbReference>
<evidence type="ECO:0000259" key="6">
    <source>
        <dbReference type="Pfam" id="PF03372"/>
    </source>
</evidence>
<dbReference type="Gene3D" id="3.60.10.10">
    <property type="entry name" value="Endonuclease/exonuclease/phosphatase"/>
    <property type="match status" value="1"/>
</dbReference>
<evidence type="ECO:0000256" key="5">
    <source>
        <dbReference type="ARBA" id="ARBA00022842"/>
    </source>
</evidence>
<evidence type="ECO:0000256" key="1">
    <source>
        <dbReference type="ARBA" id="ARBA00001946"/>
    </source>
</evidence>
<proteinExistence type="inferred from homology"/>
<feature type="domain" description="Endonuclease/exonuclease/phosphatase" evidence="6">
    <location>
        <begin position="21"/>
        <end position="223"/>
    </location>
</feature>
<dbReference type="GO" id="GO:0008311">
    <property type="term" value="F:double-stranded DNA 3'-5' DNA exonuclease activity"/>
    <property type="evidence" value="ECO:0007669"/>
    <property type="project" value="TreeGrafter"/>
</dbReference>
<organism evidence="7 8">
    <name type="scientific">Polyporus arcularius HHB13444</name>
    <dbReference type="NCBI Taxonomy" id="1314778"/>
    <lineage>
        <taxon>Eukaryota</taxon>
        <taxon>Fungi</taxon>
        <taxon>Dikarya</taxon>
        <taxon>Basidiomycota</taxon>
        <taxon>Agaricomycotina</taxon>
        <taxon>Agaricomycetes</taxon>
        <taxon>Polyporales</taxon>
        <taxon>Polyporaceae</taxon>
        <taxon>Polyporus</taxon>
    </lineage>
</organism>
<gene>
    <name evidence="7" type="ORF">K466DRAFT_577697</name>
</gene>
<reference evidence="7 8" key="1">
    <citation type="journal article" date="2019" name="Nat. Ecol. Evol.">
        <title>Megaphylogeny resolves global patterns of mushroom evolution.</title>
        <authorList>
            <person name="Varga T."/>
            <person name="Krizsan K."/>
            <person name="Foldi C."/>
            <person name="Dima B."/>
            <person name="Sanchez-Garcia M."/>
            <person name="Sanchez-Ramirez S."/>
            <person name="Szollosi G.J."/>
            <person name="Szarkandi J.G."/>
            <person name="Papp V."/>
            <person name="Albert L."/>
            <person name="Andreopoulos W."/>
            <person name="Angelini C."/>
            <person name="Antonin V."/>
            <person name="Barry K.W."/>
            <person name="Bougher N.L."/>
            <person name="Buchanan P."/>
            <person name="Buyck B."/>
            <person name="Bense V."/>
            <person name="Catcheside P."/>
            <person name="Chovatia M."/>
            <person name="Cooper J."/>
            <person name="Damon W."/>
            <person name="Desjardin D."/>
            <person name="Finy P."/>
            <person name="Geml J."/>
            <person name="Haridas S."/>
            <person name="Hughes K."/>
            <person name="Justo A."/>
            <person name="Karasinski D."/>
            <person name="Kautmanova I."/>
            <person name="Kiss B."/>
            <person name="Kocsube S."/>
            <person name="Kotiranta H."/>
            <person name="LaButti K.M."/>
            <person name="Lechner B.E."/>
            <person name="Liimatainen K."/>
            <person name="Lipzen A."/>
            <person name="Lukacs Z."/>
            <person name="Mihaltcheva S."/>
            <person name="Morgado L.N."/>
            <person name="Niskanen T."/>
            <person name="Noordeloos M.E."/>
            <person name="Ohm R.A."/>
            <person name="Ortiz-Santana B."/>
            <person name="Ovrebo C."/>
            <person name="Racz N."/>
            <person name="Riley R."/>
            <person name="Savchenko A."/>
            <person name="Shiryaev A."/>
            <person name="Soop K."/>
            <person name="Spirin V."/>
            <person name="Szebenyi C."/>
            <person name="Tomsovsky M."/>
            <person name="Tulloss R.E."/>
            <person name="Uehling J."/>
            <person name="Grigoriev I.V."/>
            <person name="Vagvolgyi C."/>
            <person name="Papp T."/>
            <person name="Martin F.M."/>
            <person name="Miettinen O."/>
            <person name="Hibbett D.S."/>
            <person name="Nagy L.G."/>
        </authorList>
    </citation>
    <scope>NUCLEOTIDE SEQUENCE [LARGE SCALE GENOMIC DNA]</scope>
    <source>
        <strain evidence="7 8">HHB13444</strain>
    </source>
</reference>
<dbReference type="GO" id="GO:0003906">
    <property type="term" value="F:DNA-(apurinic or apyrimidinic site) endonuclease activity"/>
    <property type="evidence" value="ECO:0007669"/>
    <property type="project" value="TreeGrafter"/>
</dbReference>
<protein>
    <submittedName>
        <fullName evidence="7">DNase I-like protein</fullName>
    </submittedName>
</protein>
<dbReference type="GO" id="GO:0008081">
    <property type="term" value="F:phosphoric diester hydrolase activity"/>
    <property type="evidence" value="ECO:0007669"/>
    <property type="project" value="TreeGrafter"/>
</dbReference>